<comment type="subcellular location">
    <subcellularLocation>
        <location evidence="1">Cell membrane</location>
        <topology evidence="1">Multi-pass membrane protein</topology>
    </subcellularLocation>
</comment>
<dbReference type="GO" id="GO:0015920">
    <property type="term" value="P:lipopolysaccharide transport"/>
    <property type="evidence" value="ECO:0007669"/>
    <property type="project" value="TreeGrafter"/>
</dbReference>
<reference evidence="9 12" key="2">
    <citation type="submission" date="2019-10" db="EMBL/GenBank/DDBJ databases">
        <title>Prolixibacter strains distinguished by the presence of nitrate reductase genes were adept at nitrate-dependent anaerobic corrosion of metallic iron and carbon steel.</title>
        <authorList>
            <person name="Iino T."/>
            <person name="Shono N."/>
            <person name="Ito K."/>
            <person name="Nakamura R."/>
            <person name="Sueoka K."/>
            <person name="Harayama S."/>
            <person name="Ohkuma M."/>
        </authorList>
    </citation>
    <scope>NUCLEOTIDE SEQUENCE [LARGE SCALE GENOMIC DNA]</scope>
    <source>
        <strain evidence="9 12">MIC1-1</strain>
    </source>
</reference>
<feature type="transmembrane region" description="Helical" evidence="8">
    <location>
        <begin position="380"/>
        <end position="398"/>
    </location>
</feature>
<dbReference type="OrthoDB" id="1096108at2"/>
<dbReference type="EMBL" id="PYGC01000001">
    <property type="protein sequence ID" value="PSK85364.1"/>
    <property type="molecule type" value="Genomic_DNA"/>
</dbReference>
<feature type="transmembrane region" description="Helical" evidence="8">
    <location>
        <begin position="405"/>
        <end position="422"/>
    </location>
</feature>
<dbReference type="Proteomes" id="UP000396862">
    <property type="component" value="Unassembled WGS sequence"/>
</dbReference>
<name>A0A2P8CK70_9BACT</name>
<feature type="transmembrane region" description="Helical" evidence="8">
    <location>
        <begin position="99"/>
        <end position="118"/>
    </location>
</feature>
<evidence type="ECO:0000256" key="2">
    <source>
        <dbReference type="ARBA" id="ARBA00022475"/>
    </source>
</evidence>
<evidence type="ECO:0000313" key="11">
    <source>
        <dbReference type="Proteomes" id="UP000240621"/>
    </source>
</evidence>
<dbReference type="InterPro" id="IPR005495">
    <property type="entry name" value="LptG/LptF_permease"/>
</dbReference>
<evidence type="ECO:0000313" key="12">
    <source>
        <dbReference type="Proteomes" id="UP000396862"/>
    </source>
</evidence>
<feature type="transmembrane region" description="Helical" evidence="8">
    <location>
        <begin position="12"/>
        <end position="33"/>
    </location>
</feature>
<keyword evidence="2" id="KW-1003">Cell membrane</keyword>
<dbReference type="GO" id="GO:0043190">
    <property type="term" value="C:ATP-binding cassette (ABC) transporter complex"/>
    <property type="evidence" value="ECO:0007669"/>
    <property type="project" value="TreeGrafter"/>
</dbReference>
<evidence type="ECO:0000256" key="8">
    <source>
        <dbReference type="SAM" id="Phobius"/>
    </source>
</evidence>
<evidence type="ECO:0000256" key="6">
    <source>
        <dbReference type="SAM" id="Coils"/>
    </source>
</evidence>
<reference evidence="10 11" key="1">
    <citation type="submission" date="2018-03" db="EMBL/GenBank/DDBJ databases">
        <title>Genomic Encyclopedia of Archaeal and Bacterial Type Strains, Phase II (KMG-II): from individual species to whole genera.</title>
        <authorList>
            <person name="Goeker M."/>
        </authorList>
    </citation>
    <scope>NUCLEOTIDE SEQUENCE [LARGE SCALE GENOMIC DNA]</scope>
    <source>
        <strain evidence="10 11">DSM 27267</strain>
    </source>
</reference>
<keyword evidence="4 8" id="KW-1133">Transmembrane helix</keyword>
<evidence type="ECO:0000313" key="9">
    <source>
        <dbReference type="EMBL" id="GET19983.1"/>
    </source>
</evidence>
<sequence>MKQLYKYMINRFIGPFFMTFFITVFVLLMQFLWKYLDEFVGKGLDGDVIAELMLYAISSLIPLALPLSMLLASIMTFGDLGENNELLAMKAAGISLTRIMRPLIFLSVFVSVFAFYFANDVMPVTNRKFAALLLSIRYQKPELIVKEGVFSNEVDGYSIKVGKKSKKSDKLYNIMIYDHTKNEGNVSVTVADSGTMKMSEDKKYMVLTLFAGQAYTDVESNPRRRNNKEYPFRNDKFDKEVLITPIKGMDFKRKDESTVGNFYKALSLKQLSSSADSMAKELDRRRTDFAVKLNYLPPLTREVVSYARTDSAAKSNLKMDEYVDVDSMLTHMNRNVKMDIINQALRNARSNKRSLQQAKDDLELRTKWLNKYWVEWHRKFTLSLACLIFFFIGAPLGAIIRKGGLGMPLVISIVLFIFYYIISMTGEKMSREGVGHIWEGMWFSSLLFLPAGIFLTYKAANDSVILNMDAYAEFFRKLNPFKKKKKENEEEQPKQNENPFTGQ</sequence>
<proteinExistence type="predicted"/>
<feature type="region of interest" description="Disordered" evidence="7">
    <location>
        <begin position="484"/>
        <end position="503"/>
    </location>
</feature>
<comment type="caution">
    <text evidence="10">The sequence shown here is derived from an EMBL/GenBank/DDBJ whole genome shotgun (WGS) entry which is preliminary data.</text>
</comment>
<dbReference type="RefSeq" id="WP_106540414.1">
    <property type="nucleotide sequence ID" value="NZ_BLAU01000001.1"/>
</dbReference>
<dbReference type="AlphaFoldDB" id="A0A2P8CK70"/>
<organism evidence="10 11">
    <name type="scientific">Prolixibacter denitrificans</name>
    <dbReference type="NCBI Taxonomy" id="1541063"/>
    <lineage>
        <taxon>Bacteria</taxon>
        <taxon>Pseudomonadati</taxon>
        <taxon>Bacteroidota</taxon>
        <taxon>Bacteroidia</taxon>
        <taxon>Marinilabiliales</taxon>
        <taxon>Prolixibacteraceae</taxon>
        <taxon>Prolixibacter</taxon>
    </lineage>
</organism>
<dbReference type="Pfam" id="PF03739">
    <property type="entry name" value="LptF_LptG"/>
    <property type="match status" value="1"/>
</dbReference>
<protein>
    <submittedName>
        <fullName evidence="10">Lipopolysaccharide export system permease protein</fullName>
    </submittedName>
</protein>
<dbReference type="PANTHER" id="PTHR33529:SF6">
    <property type="entry name" value="YJGP_YJGQ FAMILY PERMEASE"/>
    <property type="match status" value="1"/>
</dbReference>
<evidence type="ECO:0000256" key="4">
    <source>
        <dbReference type="ARBA" id="ARBA00022989"/>
    </source>
</evidence>
<feature type="coiled-coil region" evidence="6">
    <location>
        <begin position="338"/>
        <end position="365"/>
    </location>
</feature>
<keyword evidence="12" id="KW-1185">Reference proteome</keyword>
<accession>A0A2P8CK70</accession>
<dbReference type="EMBL" id="BLAU01000001">
    <property type="protein sequence ID" value="GET19983.1"/>
    <property type="molecule type" value="Genomic_DNA"/>
</dbReference>
<dbReference type="PANTHER" id="PTHR33529">
    <property type="entry name" value="SLR0882 PROTEIN-RELATED"/>
    <property type="match status" value="1"/>
</dbReference>
<feature type="transmembrane region" description="Helical" evidence="8">
    <location>
        <begin position="53"/>
        <end position="78"/>
    </location>
</feature>
<dbReference type="Proteomes" id="UP000240621">
    <property type="component" value="Unassembled WGS sequence"/>
</dbReference>
<feature type="transmembrane region" description="Helical" evidence="8">
    <location>
        <begin position="442"/>
        <end position="460"/>
    </location>
</feature>
<keyword evidence="6" id="KW-0175">Coiled coil</keyword>
<gene>
    <name evidence="10" type="ORF">CLV93_101320</name>
    <name evidence="9" type="ORF">JCM18694_02290</name>
</gene>
<keyword evidence="3 8" id="KW-0812">Transmembrane</keyword>
<evidence type="ECO:0000256" key="1">
    <source>
        <dbReference type="ARBA" id="ARBA00004651"/>
    </source>
</evidence>
<evidence type="ECO:0000256" key="5">
    <source>
        <dbReference type="ARBA" id="ARBA00023136"/>
    </source>
</evidence>
<keyword evidence="5 8" id="KW-0472">Membrane</keyword>
<evidence type="ECO:0000313" key="10">
    <source>
        <dbReference type="EMBL" id="PSK85364.1"/>
    </source>
</evidence>
<evidence type="ECO:0000256" key="7">
    <source>
        <dbReference type="SAM" id="MobiDB-lite"/>
    </source>
</evidence>
<evidence type="ECO:0000256" key="3">
    <source>
        <dbReference type="ARBA" id="ARBA00022692"/>
    </source>
</evidence>